<gene>
    <name evidence="8" type="ordered locus">Cwoe_0148</name>
</gene>
<evidence type="ECO:0000256" key="4">
    <source>
        <dbReference type="ARBA" id="ARBA00023125"/>
    </source>
</evidence>
<dbReference type="InterPro" id="IPR007627">
    <property type="entry name" value="RNA_pol_sigma70_r2"/>
</dbReference>
<keyword evidence="4" id="KW-0238">DNA-binding</keyword>
<dbReference type="Gene3D" id="1.10.1740.10">
    <property type="match status" value="1"/>
</dbReference>
<dbReference type="InterPro" id="IPR013324">
    <property type="entry name" value="RNA_pol_sigma_r3/r4-like"/>
</dbReference>
<dbReference type="NCBIfam" id="TIGR02937">
    <property type="entry name" value="sigma70-ECF"/>
    <property type="match status" value="1"/>
</dbReference>
<dbReference type="RefSeq" id="WP_012931637.1">
    <property type="nucleotide sequence ID" value="NC_013739.1"/>
</dbReference>
<dbReference type="EMBL" id="CP001854">
    <property type="protein sequence ID" value="ADB48584.1"/>
    <property type="molecule type" value="Genomic_DNA"/>
</dbReference>
<name>D3F506_CONWI</name>
<evidence type="ECO:0000256" key="3">
    <source>
        <dbReference type="ARBA" id="ARBA00023082"/>
    </source>
</evidence>
<accession>D3F506</accession>
<evidence type="ECO:0000313" key="9">
    <source>
        <dbReference type="Proteomes" id="UP000008229"/>
    </source>
</evidence>
<dbReference type="GO" id="GO:0016987">
    <property type="term" value="F:sigma factor activity"/>
    <property type="evidence" value="ECO:0007669"/>
    <property type="project" value="UniProtKB-KW"/>
</dbReference>
<keyword evidence="3" id="KW-0731">Sigma factor</keyword>
<keyword evidence="5" id="KW-0804">Transcription</keyword>
<dbReference type="SUPFAM" id="SSF88946">
    <property type="entry name" value="Sigma2 domain of RNA polymerase sigma factors"/>
    <property type="match status" value="1"/>
</dbReference>
<keyword evidence="2" id="KW-0805">Transcription regulation</keyword>
<dbReference type="AlphaFoldDB" id="D3F506"/>
<comment type="similarity">
    <text evidence="1">Belongs to the sigma-70 factor family. ECF subfamily.</text>
</comment>
<dbReference type="KEGG" id="cwo:Cwoe_0148"/>
<dbReference type="InterPro" id="IPR014284">
    <property type="entry name" value="RNA_pol_sigma-70_dom"/>
</dbReference>
<evidence type="ECO:0000259" key="7">
    <source>
        <dbReference type="Pfam" id="PF08281"/>
    </source>
</evidence>
<sequence>MSSDAELLEASREDAGAFRELYERYALRVQGYHRRRTRSDDAAHDLTAETFAQAWLGRARFRDEAGGSAGPWLFGIARHVLLASVRRGQLERIACERLGLFDRLDCRPAAVEPQTAWLEDLDEDLDRALADLPAGQRDAIRLRVVDDLAYEQVAAALDTTPQAARVRVHRGLGALRTKLNHSTEASR</sequence>
<evidence type="ECO:0000256" key="2">
    <source>
        <dbReference type="ARBA" id="ARBA00023015"/>
    </source>
</evidence>
<dbReference type="InterPro" id="IPR013325">
    <property type="entry name" value="RNA_pol_sigma_r2"/>
</dbReference>
<dbReference type="HOGENOM" id="CLU_047691_9_3_11"/>
<dbReference type="PANTHER" id="PTHR43133">
    <property type="entry name" value="RNA POLYMERASE ECF-TYPE SIGMA FACTO"/>
    <property type="match status" value="1"/>
</dbReference>
<dbReference type="GO" id="GO:0006352">
    <property type="term" value="P:DNA-templated transcription initiation"/>
    <property type="evidence" value="ECO:0007669"/>
    <property type="project" value="InterPro"/>
</dbReference>
<organism evidence="8 9">
    <name type="scientific">Conexibacter woesei (strain DSM 14684 / CCUG 47730 / CIP 108061 / JCM 11494 / NBRC 100937 / ID131577)</name>
    <dbReference type="NCBI Taxonomy" id="469383"/>
    <lineage>
        <taxon>Bacteria</taxon>
        <taxon>Bacillati</taxon>
        <taxon>Actinomycetota</taxon>
        <taxon>Thermoleophilia</taxon>
        <taxon>Solirubrobacterales</taxon>
        <taxon>Conexibacteraceae</taxon>
        <taxon>Conexibacter</taxon>
    </lineage>
</organism>
<protein>
    <submittedName>
        <fullName evidence="8">RNA polymerase, sigma-24 subunit, ECF subfamily</fullName>
    </submittedName>
</protein>
<feature type="domain" description="RNA polymerase sigma-70 region 2" evidence="6">
    <location>
        <begin position="21"/>
        <end position="89"/>
    </location>
</feature>
<dbReference type="CDD" id="cd06171">
    <property type="entry name" value="Sigma70_r4"/>
    <property type="match status" value="1"/>
</dbReference>
<keyword evidence="9" id="KW-1185">Reference proteome</keyword>
<dbReference type="eggNOG" id="COG1595">
    <property type="taxonomic scope" value="Bacteria"/>
</dbReference>
<feature type="domain" description="RNA polymerase sigma factor 70 region 4 type 2" evidence="7">
    <location>
        <begin position="123"/>
        <end position="175"/>
    </location>
</feature>
<evidence type="ECO:0000313" key="8">
    <source>
        <dbReference type="EMBL" id="ADB48584.1"/>
    </source>
</evidence>
<evidence type="ECO:0000256" key="1">
    <source>
        <dbReference type="ARBA" id="ARBA00010641"/>
    </source>
</evidence>
<evidence type="ECO:0000256" key="5">
    <source>
        <dbReference type="ARBA" id="ARBA00023163"/>
    </source>
</evidence>
<dbReference type="OrthoDB" id="5518337at2"/>
<dbReference type="Pfam" id="PF04542">
    <property type="entry name" value="Sigma70_r2"/>
    <property type="match status" value="1"/>
</dbReference>
<dbReference type="STRING" id="469383.Cwoe_0148"/>
<dbReference type="Pfam" id="PF08281">
    <property type="entry name" value="Sigma70_r4_2"/>
    <property type="match status" value="1"/>
</dbReference>
<dbReference type="Proteomes" id="UP000008229">
    <property type="component" value="Chromosome"/>
</dbReference>
<dbReference type="GO" id="GO:0003677">
    <property type="term" value="F:DNA binding"/>
    <property type="evidence" value="ECO:0007669"/>
    <property type="project" value="UniProtKB-KW"/>
</dbReference>
<dbReference type="SUPFAM" id="SSF88659">
    <property type="entry name" value="Sigma3 and sigma4 domains of RNA polymerase sigma factors"/>
    <property type="match status" value="1"/>
</dbReference>
<reference evidence="9" key="2">
    <citation type="submission" date="2010-01" db="EMBL/GenBank/DDBJ databases">
        <title>The complete genome of Conexibacter woesei DSM 14684.</title>
        <authorList>
            <consortium name="US DOE Joint Genome Institute (JGI-PGF)"/>
            <person name="Lucas S."/>
            <person name="Copeland A."/>
            <person name="Lapidus A."/>
            <person name="Glavina del Rio T."/>
            <person name="Dalin E."/>
            <person name="Tice H."/>
            <person name="Bruce D."/>
            <person name="Goodwin L."/>
            <person name="Pitluck S."/>
            <person name="Kyrpides N."/>
            <person name="Mavromatis K."/>
            <person name="Ivanova N."/>
            <person name="Mikhailova N."/>
            <person name="Chertkov O."/>
            <person name="Brettin T."/>
            <person name="Detter J.C."/>
            <person name="Han C."/>
            <person name="Larimer F."/>
            <person name="Land M."/>
            <person name="Hauser L."/>
            <person name="Markowitz V."/>
            <person name="Cheng J.-F."/>
            <person name="Hugenholtz P."/>
            <person name="Woyke T."/>
            <person name="Wu D."/>
            <person name="Pukall R."/>
            <person name="Steenblock K."/>
            <person name="Schneider S."/>
            <person name="Klenk H.-P."/>
            <person name="Eisen J.A."/>
        </authorList>
    </citation>
    <scope>NUCLEOTIDE SEQUENCE [LARGE SCALE GENOMIC DNA]</scope>
    <source>
        <strain evidence="9">DSM 14684 / CIP 108061 / JCM 11494 / NBRC 100937 / ID131577</strain>
    </source>
</reference>
<dbReference type="Gene3D" id="1.10.10.10">
    <property type="entry name" value="Winged helix-like DNA-binding domain superfamily/Winged helix DNA-binding domain"/>
    <property type="match status" value="1"/>
</dbReference>
<dbReference type="PANTHER" id="PTHR43133:SF8">
    <property type="entry name" value="RNA POLYMERASE SIGMA FACTOR HI_1459-RELATED"/>
    <property type="match status" value="1"/>
</dbReference>
<proteinExistence type="inferred from homology"/>
<evidence type="ECO:0000259" key="6">
    <source>
        <dbReference type="Pfam" id="PF04542"/>
    </source>
</evidence>
<reference evidence="8 9" key="1">
    <citation type="journal article" date="2010" name="Stand. Genomic Sci.">
        <title>Complete genome sequence of Conexibacter woesei type strain (ID131577).</title>
        <authorList>
            <person name="Pukall R."/>
            <person name="Lapidus A."/>
            <person name="Glavina Del Rio T."/>
            <person name="Copeland A."/>
            <person name="Tice H."/>
            <person name="Cheng J.-F."/>
            <person name="Lucas S."/>
            <person name="Chen F."/>
            <person name="Nolan M."/>
            <person name="Bruce D."/>
            <person name="Goodwin L."/>
            <person name="Pitluck S."/>
            <person name="Mavromatis K."/>
            <person name="Ivanova N."/>
            <person name="Ovchinnikova G."/>
            <person name="Pati A."/>
            <person name="Chen A."/>
            <person name="Palaniappan K."/>
            <person name="Land M."/>
            <person name="Hauser L."/>
            <person name="Chang Y.-J."/>
            <person name="Jeffries C.D."/>
            <person name="Chain P."/>
            <person name="Meincke L."/>
            <person name="Sims D."/>
            <person name="Brettin T."/>
            <person name="Detter J.C."/>
            <person name="Rohde M."/>
            <person name="Goeker M."/>
            <person name="Bristow J."/>
            <person name="Eisen J.A."/>
            <person name="Markowitz V."/>
            <person name="Kyrpides N.C."/>
            <person name="Klenk H.-P."/>
            <person name="Hugenholtz P."/>
        </authorList>
    </citation>
    <scope>NUCLEOTIDE SEQUENCE [LARGE SCALE GENOMIC DNA]</scope>
    <source>
        <strain evidence="9">DSM 14684 / CIP 108061 / JCM 11494 / NBRC 100937 / ID131577</strain>
    </source>
</reference>
<dbReference type="InterPro" id="IPR036388">
    <property type="entry name" value="WH-like_DNA-bd_sf"/>
</dbReference>
<dbReference type="InterPro" id="IPR039425">
    <property type="entry name" value="RNA_pol_sigma-70-like"/>
</dbReference>
<dbReference type="InterPro" id="IPR013249">
    <property type="entry name" value="RNA_pol_sigma70_r4_t2"/>
</dbReference>